<keyword evidence="2" id="KW-0812">Transmembrane</keyword>
<dbReference type="Proteomes" id="UP000321798">
    <property type="component" value="Unassembled WGS sequence"/>
</dbReference>
<dbReference type="OrthoDB" id="5148485at2"/>
<dbReference type="RefSeq" id="WP_146952481.1">
    <property type="nucleotide sequence ID" value="NZ_BAABBJ010000003.1"/>
</dbReference>
<organism evidence="3 4">
    <name type="scientific">Cellulomonas soli</name>
    <dbReference type="NCBI Taxonomy" id="931535"/>
    <lineage>
        <taxon>Bacteria</taxon>
        <taxon>Bacillati</taxon>
        <taxon>Actinomycetota</taxon>
        <taxon>Actinomycetes</taxon>
        <taxon>Micrococcales</taxon>
        <taxon>Cellulomonadaceae</taxon>
        <taxon>Cellulomonas</taxon>
    </lineage>
</organism>
<keyword evidence="4" id="KW-1185">Reference proteome</keyword>
<evidence type="ECO:0008006" key="5">
    <source>
        <dbReference type="Google" id="ProtNLM"/>
    </source>
</evidence>
<sequence>MTGQPASPGPSSSPSGSAPTGSRADGATATAAGAAGADGSAAERTIGRLLSDLSEQVSRLVRAEIELAKAEITGRAQQAGIGAGLLVAAGVLALYVLGAAVATAIIGLATVLPAWLASLVVTLVLLVVTAILGAIGARQVQRANPPSPTRATEQMRTTVDVLKAVVTEGER</sequence>
<evidence type="ECO:0000256" key="2">
    <source>
        <dbReference type="SAM" id="Phobius"/>
    </source>
</evidence>
<feature type="transmembrane region" description="Helical" evidence="2">
    <location>
        <begin position="115"/>
        <end position="137"/>
    </location>
</feature>
<accession>A0A512PBX9</accession>
<dbReference type="AlphaFoldDB" id="A0A512PBX9"/>
<keyword evidence="2" id="KW-1133">Transmembrane helix</keyword>
<dbReference type="InterPro" id="IPR009937">
    <property type="entry name" value="Phage_holin_3_6"/>
</dbReference>
<reference evidence="3 4" key="1">
    <citation type="submission" date="2019-07" db="EMBL/GenBank/DDBJ databases">
        <title>Whole genome shotgun sequence of Cellulomonas soli NBRC 109434.</title>
        <authorList>
            <person name="Hosoyama A."/>
            <person name="Uohara A."/>
            <person name="Ohji S."/>
            <person name="Ichikawa N."/>
        </authorList>
    </citation>
    <scope>NUCLEOTIDE SEQUENCE [LARGE SCALE GENOMIC DNA]</scope>
    <source>
        <strain evidence="3 4">NBRC 109434</strain>
    </source>
</reference>
<comment type="caution">
    <text evidence="3">The sequence shown here is derived from an EMBL/GenBank/DDBJ whole genome shotgun (WGS) entry which is preliminary data.</text>
</comment>
<dbReference type="EMBL" id="BKAL01000004">
    <property type="protein sequence ID" value="GEP68721.1"/>
    <property type="molecule type" value="Genomic_DNA"/>
</dbReference>
<dbReference type="Pfam" id="PF07332">
    <property type="entry name" value="Phage_holin_3_6"/>
    <property type="match status" value="1"/>
</dbReference>
<proteinExistence type="predicted"/>
<keyword evidence="2" id="KW-0472">Membrane</keyword>
<evidence type="ECO:0000313" key="3">
    <source>
        <dbReference type="EMBL" id="GEP68721.1"/>
    </source>
</evidence>
<name>A0A512PBX9_9CELL</name>
<evidence type="ECO:0000313" key="4">
    <source>
        <dbReference type="Proteomes" id="UP000321798"/>
    </source>
</evidence>
<gene>
    <name evidence="3" type="ORF">CSO01_14360</name>
</gene>
<feature type="transmembrane region" description="Helical" evidence="2">
    <location>
        <begin position="85"/>
        <end position="109"/>
    </location>
</feature>
<protein>
    <recommendedName>
        <fullName evidence="5">Transporter</fullName>
    </recommendedName>
</protein>
<feature type="region of interest" description="Disordered" evidence="1">
    <location>
        <begin position="1"/>
        <end position="36"/>
    </location>
</feature>
<evidence type="ECO:0000256" key="1">
    <source>
        <dbReference type="SAM" id="MobiDB-lite"/>
    </source>
</evidence>